<evidence type="ECO:0000256" key="2">
    <source>
        <dbReference type="ARBA" id="ARBA00022475"/>
    </source>
</evidence>
<feature type="transmembrane region" description="Helical" evidence="6">
    <location>
        <begin position="499"/>
        <end position="521"/>
    </location>
</feature>
<dbReference type="EMBL" id="AGFR01000003">
    <property type="protein sequence ID" value="EHD14417.1"/>
    <property type="molecule type" value="Genomic_DNA"/>
</dbReference>
<dbReference type="RefSeq" id="WP_008853339.1">
    <property type="nucleotide sequence ID" value="NZ_AGFR01000003.1"/>
</dbReference>
<dbReference type="InterPro" id="IPR025405">
    <property type="entry name" value="DUF4131"/>
</dbReference>
<dbReference type="PATRIC" id="fig|1088868.3.peg.349"/>
<evidence type="ECO:0000256" key="3">
    <source>
        <dbReference type="ARBA" id="ARBA00022692"/>
    </source>
</evidence>
<feature type="transmembrane region" description="Helical" evidence="6">
    <location>
        <begin position="528"/>
        <end position="550"/>
    </location>
</feature>
<keyword evidence="2" id="KW-1003">Cell membrane</keyword>
<dbReference type="InterPro" id="IPR052159">
    <property type="entry name" value="Competence_DNA_uptake"/>
</dbReference>
<evidence type="ECO:0000313" key="10">
    <source>
        <dbReference type="Proteomes" id="UP000005939"/>
    </source>
</evidence>
<feature type="transmembrane region" description="Helical" evidence="6">
    <location>
        <begin position="349"/>
        <end position="367"/>
    </location>
</feature>
<evidence type="ECO:0000313" key="9">
    <source>
        <dbReference type="EMBL" id="EHD14417.1"/>
    </source>
</evidence>
<feature type="domain" description="DUF4131" evidence="8">
    <location>
        <begin position="41"/>
        <end position="202"/>
    </location>
</feature>
<dbReference type="STRING" id="1088868.CIN_03490"/>
<dbReference type="PANTHER" id="PTHR30619:SF1">
    <property type="entry name" value="RECOMBINATION PROTEIN 2"/>
    <property type="match status" value="1"/>
</dbReference>
<dbReference type="OrthoDB" id="9790149at2"/>
<feature type="transmembrane region" description="Helical" evidence="6">
    <location>
        <begin position="373"/>
        <end position="392"/>
    </location>
</feature>
<dbReference type="Pfam" id="PF13567">
    <property type="entry name" value="DUF4131"/>
    <property type="match status" value="1"/>
</dbReference>
<comment type="subcellular location">
    <subcellularLocation>
        <location evidence="1">Cell membrane</location>
        <topology evidence="1">Multi-pass membrane protein</topology>
    </subcellularLocation>
</comment>
<evidence type="ECO:0000256" key="4">
    <source>
        <dbReference type="ARBA" id="ARBA00022989"/>
    </source>
</evidence>
<comment type="caution">
    <text evidence="9">The sequence shown here is derived from an EMBL/GenBank/DDBJ whole genome shotgun (WGS) entry which is preliminary data.</text>
</comment>
<sequence length="705" mass="79690">MIDKIFQTVVKNIVKETETLVLWIPIAFALGCLIYFLLLVEPSPYWGIAAFLFGSVGCVIIRRYYTAYLGCHQICCCILLISSGFCLSWWQTHRQEPFYAVPFHAAIIQGKIKSVEYLSTGKRRLTLQKVGFITPPESDQQEWKRFVLFTLSKKDQQKLENGYVIQARVMLHRPSSPQFVGGYDLQFRSWFKNIGAYGYALEPVIILDEQPVYSIQTLREKIAAHIRTVAPDSSGVIAQVLLTGIGGELSPNIRHAFAASGLAHLLAIAGLHLGIVMAIVTISMRWLLLRSQVLALYWPVKTIAIVTGWSVGCFYLVLTGLHLPAMRSLLMASIVMLALLYNRPVFSKYNLMLAALFLLLLSPASVMDVSFQMSMAAVLALVSGYQLIYKWLEKYQGRDSYLYRFFRIYILEASWVSILAGTAVVPVVMFYFHELNLYFIFANLIAVPLMALWIMPLGLLTLCAMPFGGDYIFLKLMTIGIHIVIALAEWVSYLPYASIAVPIFPAWGYALYFFGLCILCLCITSIRWVGVVIMVIGLCSLFCVVVPNVVTASNGRMIGIKDQHQLLLVCQGGCDKPTTEEWQKVLKTSQVKFVSANDYGENFTCNQEYCFFTKQKILVLFSSEKKQQQFDICRQSILEFSFLWNGAICRNIPVINKKSNWINGAHSIWLPPLTISTDLEDRGQRPWVIEPIQRGIPKMPMAQEE</sequence>
<keyword evidence="3 6" id="KW-0812">Transmembrane</keyword>
<evidence type="ECO:0000259" key="7">
    <source>
        <dbReference type="Pfam" id="PF03772"/>
    </source>
</evidence>
<feature type="transmembrane region" description="Helical" evidence="6">
    <location>
        <begin position="413"/>
        <end position="432"/>
    </location>
</feature>
<feature type="transmembrane region" description="Helical" evidence="6">
    <location>
        <begin position="438"/>
        <end position="460"/>
    </location>
</feature>
<feature type="transmembrane region" description="Helical" evidence="6">
    <location>
        <begin position="68"/>
        <end position="90"/>
    </location>
</feature>
<dbReference type="PROSITE" id="PS51257">
    <property type="entry name" value="PROKAR_LIPOPROTEIN"/>
    <property type="match status" value="1"/>
</dbReference>
<evidence type="ECO:0008006" key="11">
    <source>
        <dbReference type="Google" id="ProtNLM"/>
    </source>
</evidence>
<keyword evidence="5 6" id="KW-0472">Membrane</keyword>
<dbReference type="AlphaFoldDB" id="G6EY29"/>
<dbReference type="GO" id="GO:0005886">
    <property type="term" value="C:plasma membrane"/>
    <property type="evidence" value="ECO:0007669"/>
    <property type="project" value="UniProtKB-SubCell"/>
</dbReference>
<feature type="transmembrane region" description="Helical" evidence="6">
    <location>
        <begin position="472"/>
        <end position="493"/>
    </location>
</feature>
<dbReference type="InterPro" id="IPR004477">
    <property type="entry name" value="ComEC_N"/>
</dbReference>
<accession>G6EY29</accession>
<evidence type="ECO:0000259" key="8">
    <source>
        <dbReference type="Pfam" id="PF13567"/>
    </source>
</evidence>
<evidence type="ECO:0000256" key="5">
    <source>
        <dbReference type="ARBA" id="ARBA00023136"/>
    </source>
</evidence>
<gene>
    <name evidence="9" type="ORF">CIN_03490</name>
</gene>
<organism evidence="9 10">
    <name type="scientific">Commensalibacter intestini A911</name>
    <dbReference type="NCBI Taxonomy" id="1088868"/>
    <lineage>
        <taxon>Bacteria</taxon>
        <taxon>Pseudomonadati</taxon>
        <taxon>Pseudomonadota</taxon>
        <taxon>Alphaproteobacteria</taxon>
        <taxon>Acetobacterales</taxon>
        <taxon>Acetobacteraceae</taxon>
    </lineage>
</organism>
<proteinExistence type="predicted"/>
<feature type="domain" description="ComEC/Rec2-related protein" evidence="7">
    <location>
        <begin position="241"/>
        <end position="523"/>
    </location>
</feature>
<feature type="transmembrane region" description="Helical" evidence="6">
    <location>
        <begin position="20"/>
        <end position="38"/>
    </location>
</feature>
<dbReference type="NCBIfam" id="TIGR00360">
    <property type="entry name" value="ComEC_N-term"/>
    <property type="match status" value="1"/>
</dbReference>
<protein>
    <recommendedName>
        <fullName evidence="11">ComEC/Rec2-related protein domain-containing protein</fullName>
    </recommendedName>
</protein>
<name>G6EY29_9PROT</name>
<dbReference type="PANTHER" id="PTHR30619">
    <property type="entry name" value="DNA INTERNALIZATION/COMPETENCE PROTEIN COMEC/REC2"/>
    <property type="match status" value="1"/>
</dbReference>
<feature type="transmembrane region" description="Helical" evidence="6">
    <location>
        <begin position="44"/>
        <end position="61"/>
    </location>
</feature>
<feature type="transmembrane region" description="Helical" evidence="6">
    <location>
        <begin position="261"/>
        <end position="282"/>
    </location>
</feature>
<dbReference type="Pfam" id="PF03772">
    <property type="entry name" value="Competence"/>
    <property type="match status" value="1"/>
</dbReference>
<evidence type="ECO:0000256" key="1">
    <source>
        <dbReference type="ARBA" id="ARBA00004651"/>
    </source>
</evidence>
<reference evidence="9 10" key="1">
    <citation type="submission" date="2011-10" db="EMBL/GenBank/DDBJ databases">
        <title>Genome Sequence of Commensalibacter intestini A911, isolated from Drosophila gut.</title>
        <authorList>
            <person name="Lee W.-J."/>
            <person name="Kim E.-K."/>
        </authorList>
    </citation>
    <scope>NUCLEOTIDE SEQUENCE [LARGE SCALE GENOMIC DNA]</scope>
    <source>
        <strain evidence="9 10">A911</strain>
    </source>
</reference>
<feature type="transmembrane region" description="Helical" evidence="6">
    <location>
        <begin position="324"/>
        <end position="342"/>
    </location>
</feature>
<dbReference type="eggNOG" id="COG0658">
    <property type="taxonomic scope" value="Bacteria"/>
</dbReference>
<keyword evidence="4 6" id="KW-1133">Transmembrane helix</keyword>
<dbReference type="Proteomes" id="UP000005939">
    <property type="component" value="Unassembled WGS sequence"/>
</dbReference>
<evidence type="ECO:0000256" key="6">
    <source>
        <dbReference type="SAM" id="Phobius"/>
    </source>
</evidence>
<feature type="transmembrane region" description="Helical" evidence="6">
    <location>
        <begin position="294"/>
        <end position="318"/>
    </location>
</feature>